<feature type="active site" description="Nucleophile" evidence="4">
    <location>
        <position position="39"/>
    </location>
</feature>
<dbReference type="PANTHER" id="PTHR14226:SF25">
    <property type="entry name" value="PHOSPHOESTERASE"/>
    <property type="match status" value="1"/>
</dbReference>
<dbReference type="InterPro" id="IPR045943">
    <property type="entry name" value="DUF6363"/>
</dbReference>
<comment type="caution">
    <text evidence="4">Lacks conserved residue(s) required for the propagation of feature annotation.</text>
</comment>
<proteinExistence type="predicted"/>
<feature type="short sequence motif" description="GXSXG" evidence="4">
    <location>
        <begin position="37"/>
        <end position="41"/>
    </location>
</feature>
<accession>A0ABS2G9V5</accession>
<reference evidence="6 7" key="1">
    <citation type="journal article" date="2021" name="Sci. Rep.">
        <title>The distribution of antibiotic resistance genes in chicken gut microbiota commensals.</title>
        <authorList>
            <person name="Juricova H."/>
            <person name="Matiasovicova J."/>
            <person name="Kubasova T."/>
            <person name="Cejkova D."/>
            <person name="Rychlik I."/>
        </authorList>
    </citation>
    <scope>NUCLEOTIDE SEQUENCE [LARGE SCALE GENOMIC DNA]</scope>
    <source>
        <strain evidence="6 7">An431b</strain>
    </source>
</reference>
<evidence type="ECO:0000313" key="6">
    <source>
        <dbReference type="EMBL" id="MBM6877392.1"/>
    </source>
</evidence>
<feature type="short sequence motif" description="DGA/G" evidence="4">
    <location>
        <begin position="160"/>
        <end position="162"/>
    </location>
</feature>
<dbReference type="InterPro" id="IPR050301">
    <property type="entry name" value="NTE"/>
</dbReference>
<dbReference type="InterPro" id="IPR016035">
    <property type="entry name" value="Acyl_Trfase/lysoPLipase"/>
</dbReference>
<dbReference type="SUPFAM" id="SSF52151">
    <property type="entry name" value="FabD/lysophospholipase-like"/>
    <property type="match status" value="1"/>
</dbReference>
<dbReference type="PROSITE" id="PS51635">
    <property type="entry name" value="PNPLA"/>
    <property type="match status" value="1"/>
</dbReference>
<evidence type="ECO:0000256" key="2">
    <source>
        <dbReference type="ARBA" id="ARBA00022963"/>
    </source>
</evidence>
<gene>
    <name evidence="6" type="ORF">H9X83_04345</name>
</gene>
<dbReference type="PANTHER" id="PTHR14226">
    <property type="entry name" value="NEUROPATHY TARGET ESTERASE/SWISS CHEESE D.MELANOGASTER"/>
    <property type="match status" value="1"/>
</dbReference>
<dbReference type="Gene3D" id="3.40.1090.10">
    <property type="entry name" value="Cytosolic phospholipase A2 catalytic domain"/>
    <property type="match status" value="2"/>
</dbReference>
<dbReference type="Pfam" id="PF01734">
    <property type="entry name" value="Patatin"/>
    <property type="match status" value="2"/>
</dbReference>
<dbReference type="InterPro" id="IPR002641">
    <property type="entry name" value="PNPLA_dom"/>
</dbReference>
<evidence type="ECO:0000256" key="4">
    <source>
        <dbReference type="PROSITE-ProRule" id="PRU01161"/>
    </source>
</evidence>
<dbReference type="EMBL" id="JACSNV010000004">
    <property type="protein sequence ID" value="MBM6877392.1"/>
    <property type="molecule type" value="Genomic_DNA"/>
</dbReference>
<dbReference type="RefSeq" id="WP_205133397.1">
    <property type="nucleotide sequence ID" value="NZ_JACSNT010000005.1"/>
</dbReference>
<evidence type="ECO:0000256" key="1">
    <source>
        <dbReference type="ARBA" id="ARBA00022801"/>
    </source>
</evidence>
<name>A0ABS2G9V5_9FIRM</name>
<feature type="domain" description="PNPLA" evidence="5">
    <location>
        <begin position="6"/>
        <end position="173"/>
    </location>
</feature>
<organism evidence="6 7">
    <name type="scientific">Anaerotignum lactatifermentans</name>
    <dbReference type="NCBI Taxonomy" id="160404"/>
    <lineage>
        <taxon>Bacteria</taxon>
        <taxon>Bacillati</taxon>
        <taxon>Bacillota</taxon>
        <taxon>Clostridia</taxon>
        <taxon>Lachnospirales</taxon>
        <taxon>Anaerotignaceae</taxon>
        <taxon>Anaerotignum</taxon>
    </lineage>
</organism>
<evidence type="ECO:0000259" key="5">
    <source>
        <dbReference type="PROSITE" id="PS51635"/>
    </source>
</evidence>
<protein>
    <submittedName>
        <fullName evidence="6">Patatin family protein</fullName>
    </submittedName>
</protein>
<dbReference type="InterPro" id="IPR037483">
    <property type="entry name" value="YjjU-like"/>
</dbReference>
<dbReference type="CDD" id="cd07208">
    <property type="entry name" value="Pat_hypo_Ecoli_yjju_like"/>
    <property type="match status" value="1"/>
</dbReference>
<keyword evidence="3 4" id="KW-0443">Lipid metabolism</keyword>
<feature type="active site" description="Proton acceptor" evidence="4">
    <location>
        <position position="160"/>
    </location>
</feature>
<keyword evidence="7" id="KW-1185">Reference proteome</keyword>
<evidence type="ECO:0000313" key="7">
    <source>
        <dbReference type="Proteomes" id="UP000729290"/>
    </source>
</evidence>
<dbReference type="Proteomes" id="UP000729290">
    <property type="component" value="Unassembled WGS sequence"/>
</dbReference>
<dbReference type="Pfam" id="PF19890">
    <property type="entry name" value="DUF6363"/>
    <property type="match status" value="1"/>
</dbReference>
<keyword evidence="2 4" id="KW-0442">Lipid degradation</keyword>
<keyword evidence="1 4" id="KW-0378">Hydrolase</keyword>
<comment type="caution">
    <text evidence="6">The sequence shown here is derived from an EMBL/GenBank/DDBJ whole genome shotgun (WGS) entry which is preliminary data.</text>
</comment>
<evidence type="ECO:0000256" key="3">
    <source>
        <dbReference type="ARBA" id="ARBA00023098"/>
    </source>
</evidence>
<sequence length="282" mass="32556">MKKIGLVLEGGAARGVYTAGVLDYWMEQGISFPYLVGVSAGACNGLDLVSGQIGRTRDCMIHTDKKYAYTGLKVLWKKHVLMDMDMIFRHYPNKYFPFDFDAYFQSEVYDEYCCTNCLTGEAEFFHERKSRKRLMEIGKASCTMPGAAPAVLLEGTPYLDGGLSDSIPIQRAFDMGCEKLVVVQTRNPDFRMTLGKSAKLMGKIYRQYPMVEELLLRRPQTYNKRLAEIRRLEKEGKILSFRPEIPVVGRMETDYHKLMQFYLHGYRHAQERQKELEDFLKD</sequence>